<dbReference type="EMBL" id="KL197729">
    <property type="protein sequence ID" value="KDQ54309.1"/>
    <property type="molecule type" value="Genomic_DNA"/>
</dbReference>
<gene>
    <name evidence="2" type="ORF">JAAARDRAFT_135733</name>
</gene>
<dbReference type="OrthoDB" id="3222453at2759"/>
<feature type="non-terminal residue" evidence="2">
    <location>
        <position position="1"/>
    </location>
</feature>
<sequence>PMASEIFRTGLAVLKLGHAVWDPHPNGLYKRVEIGHVGYFDDGAFTPLFNVLKEAKDSSHSRWGVPHDFERLVLPGDPLRVKSPLPPGAYHSESVQELSASASAHAELTFSCTKEKGAVLVLPDSAHREDAFYPKMFKDHMLKHYRSWYEFAVHQCGCEIKVSDLVLVTGCHMTTKWAMAAFSNSDVRASGSFGAGIPGGVSAKFSLSGGWSTSRFVHHHSGPQPSFLGTKAQGSSNPDGSEEDDRNQCVFLRGYRVMERRFLGPKVIEAAADPQNLGHEGPEQGDTAVPCEGGETEDEIMPLSEIPKVSEFHCYRL</sequence>
<dbReference type="AlphaFoldDB" id="A0A067PHM1"/>
<dbReference type="HOGENOM" id="CLU_021108_0_0_1"/>
<reference evidence="3" key="1">
    <citation type="journal article" date="2014" name="Proc. Natl. Acad. Sci. U.S.A.">
        <title>Extensive sampling of basidiomycete genomes demonstrates inadequacy of the white-rot/brown-rot paradigm for wood decay fungi.</title>
        <authorList>
            <person name="Riley R."/>
            <person name="Salamov A.A."/>
            <person name="Brown D.W."/>
            <person name="Nagy L.G."/>
            <person name="Floudas D."/>
            <person name="Held B.W."/>
            <person name="Levasseur A."/>
            <person name="Lombard V."/>
            <person name="Morin E."/>
            <person name="Otillar R."/>
            <person name="Lindquist E.A."/>
            <person name="Sun H."/>
            <person name="LaButti K.M."/>
            <person name="Schmutz J."/>
            <person name="Jabbour D."/>
            <person name="Luo H."/>
            <person name="Baker S.E."/>
            <person name="Pisabarro A.G."/>
            <person name="Walton J.D."/>
            <person name="Blanchette R.A."/>
            <person name="Henrissat B."/>
            <person name="Martin F."/>
            <person name="Cullen D."/>
            <person name="Hibbett D.S."/>
            <person name="Grigoriev I.V."/>
        </authorList>
    </citation>
    <scope>NUCLEOTIDE SEQUENCE [LARGE SCALE GENOMIC DNA]</scope>
    <source>
        <strain evidence="3">MUCL 33604</strain>
    </source>
</reference>
<evidence type="ECO:0000313" key="3">
    <source>
        <dbReference type="Proteomes" id="UP000027265"/>
    </source>
</evidence>
<dbReference type="STRING" id="933084.A0A067PHM1"/>
<protein>
    <submittedName>
        <fullName evidence="2">Uncharacterized protein</fullName>
    </submittedName>
</protein>
<keyword evidence="3" id="KW-1185">Reference proteome</keyword>
<evidence type="ECO:0000256" key="1">
    <source>
        <dbReference type="SAM" id="MobiDB-lite"/>
    </source>
</evidence>
<organism evidence="2 3">
    <name type="scientific">Jaapia argillacea MUCL 33604</name>
    <dbReference type="NCBI Taxonomy" id="933084"/>
    <lineage>
        <taxon>Eukaryota</taxon>
        <taxon>Fungi</taxon>
        <taxon>Dikarya</taxon>
        <taxon>Basidiomycota</taxon>
        <taxon>Agaricomycotina</taxon>
        <taxon>Agaricomycetes</taxon>
        <taxon>Agaricomycetidae</taxon>
        <taxon>Jaapiales</taxon>
        <taxon>Jaapiaceae</taxon>
        <taxon>Jaapia</taxon>
    </lineage>
</organism>
<dbReference type="InParanoid" id="A0A067PHM1"/>
<dbReference type="Proteomes" id="UP000027265">
    <property type="component" value="Unassembled WGS sequence"/>
</dbReference>
<feature type="region of interest" description="Disordered" evidence="1">
    <location>
        <begin position="222"/>
        <end position="245"/>
    </location>
</feature>
<evidence type="ECO:0000313" key="2">
    <source>
        <dbReference type="EMBL" id="KDQ54309.1"/>
    </source>
</evidence>
<accession>A0A067PHM1</accession>
<feature type="region of interest" description="Disordered" evidence="1">
    <location>
        <begin position="273"/>
        <end position="295"/>
    </location>
</feature>
<name>A0A067PHM1_9AGAM</name>
<proteinExistence type="predicted"/>